<dbReference type="SUPFAM" id="SSF53383">
    <property type="entry name" value="PLP-dependent transferases"/>
    <property type="match status" value="1"/>
</dbReference>
<reference evidence="8 9" key="1">
    <citation type="submission" date="2024-02" db="EMBL/GenBank/DDBJ databases">
        <title>A novel Gemmatimonadota bacterium.</title>
        <authorList>
            <person name="Du Z.-J."/>
            <person name="Ye Y.-Q."/>
        </authorList>
    </citation>
    <scope>NUCLEOTIDE SEQUENCE [LARGE SCALE GENOMIC DNA]</scope>
    <source>
        <strain evidence="8 9">DH-20</strain>
    </source>
</reference>
<dbReference type="PROSITE" id="PS00600">
    <property type="entry name" value="AA_TRANSFER_CLASS_3"/>
    <property type="match status" value="1"/>
</dbReference>
<name>A0ABU9E6M2_9BACT</name>
<dbReference type="PANTHER" id="PTHR11986:SF79">
    <property type="entry name" value="ACETYLORNITHINE AMINOTRANSFERASE, MITOCHONDRIAL"/>
    <property type="match status" value="1"/>
</dbReference>
<dbReference type="GO" id="GO:0008483">
    <property type="term" value="F:transaminase activity"/>
    <property type="evidence" value="ECO:0007669"/>
    <property type="project" value="UniProtKB-KW"/>
</dbReference>
<dbReference type="CDD" id="cd00610">
    <property type="entry name" value="OAT_like"/>
    <property type="match status" value="1"/>
</dbReference>
<keyword evidence="9" id="KW-1185">Reference proteome</keyword>
<dbReference type="NCBIfam" id="NF002325">
    <property type="entry name" value="PRK01278.1"/>
    <property type="match status" value="1"/>
</dbReference>
<dbReference type="Pfam" id="PF00202">
    <property type="entry name" value="Aminotran_3"/>
    <property type="match status" value="1"/>
</dbReference>
<dbReference type="InterPro" id="IPR049704">
    <property type="entry name" value="Aminotrans_3_PPA_site"/>
</dbReference>
<comment type="pathway">
    <text evidence="6">Amino-acid biosynthesis.</text>
</comment>
<dbReference type="InterPro" id="IPR015421">
    <property type="entry name" value="PyrdxlP-dep_Trfase_major"/>
</dbReference>
<dbReference type="NCBIfam" id="TIGR00707">
    <property type="entry name" value="argD"/>
    <property type="match status" value="1"/>
</dbReference>
<sequence>MPSLTGTRSTRDALLGVYAPPNEMFVSGEGSWLVEESGRRFLDFTAGIAVNALGYDAPVIRRAVEEALATGMIHTSNLFRTEPAEALAAELVEHTFPGRVFFCNSGAEAGEATFKFARRWAGGGAKHEIVAFRGSFHGRLFGTLAATDRPAYRAPFEPVMPGVRWAEVGDIESVRAVVDRATTAAVVIEPVQGEGGIRPVPDDFLRALRALCDEHEVALIFDEIQCGFGRTGDLFAFESSGVTPDMLSLAKPIAGGFPMGAVVLAPHVADTIAPGDHATTFGGGPLVAHVARAVLRTVAAPAFLDGVRERAARLDAALHELVAAGVGATTVRGRGLMKGVVLNRPAAPVVAAARDEELLVCGAGPDVVRLLPPLNVELAEIDEGIARLQRALEASS</sequence>
<evidence type="ECO:0000313" key="9">
    <source>
        <dbReference type="Proteomes" id="UP001484239"/>
    </source>
</evidence>
<dbReference type="EMBL" id="JBBHLI010000002">
    <property type="protein sequence ID" value="MEK9500367.1"/>
    <property type="molecule type" value="Genomic_DNA"/>
</dbReference>
<protein>
    <submittedName>
        <fullName evidence="8">Aspartate aminotransferase family protein</fullName>
    </submittedName>
</protein>
<dbReference type="InterPro" id="IPR015422">
    <property type="entry name" value="PyrdxlP-dep_Trfase_small"/>
</dbReference>
<keyword evidence="4" id="KW-0808">Transferase</keyword>
<dbReference type="Proteomes" id="UP001484239">
    <property type="component" value="Unassembled WGS sequence"/>
</dbReference>
<organism evidence="8 9">
    <name type="scientific">Gaopeijia maritima</name>
    <dbReference type="NCBI Taxonomy" id="3119007"/>
    <lineage>
        <taxon>Bacteria</taxon>
        <taxon>Pseudomonadati</taxon>
        <taxon>Gemmatimonadota</taxon>
        <taxon>Longimicrobiia</taxon>
        <taxon>Gaopeijiales</taxon>
        <taxon>Gaopeijiaceae</taxon>
        <taxon>Gaopeijia</taxon>
    </lineage>
</organism>
<dbReference type="InterPro" id="IPR005814">
    <property type="entry name" value="Aminotrans_3"/>
</dbReference>
<evidence type="ECO:0000256" key="5">
    <source>
        <dbReference type="ARBA" id="ARBA00022898"/>
    </source>
</evidence>
<gene>
    <name evidence="8" type="ORF">WI372_05210</name>
</gene>
<evidence type="ECO:0000256" key="6">
    <source>
        <dbReference type="ARBA" id="ARBA00029440"/>
    </source>
</evidence>
<comment type="caution">
    <text evidence="8">The sequence shown here is derived from an EMBL/GenBank/DDBJ whole genome shotgun (WGS) entry which is preliminary data.</text>
</comment>
<dbReference type="InterPro" id="IPR004636">
    <property type="entry name" value="AcOrn/SuccOrn_fam"/>
</dbReference>
<dbReference type="PANTHER" id="PTHR11986">
    <property type="entry name" value="AMINOTRANSFERASE CLASS III"/>
    <property type="match status" value="1"/>
</dbReference>
<keyword evidence="2 8" id="KW-0032">Aminotransferase</keyword>
<keyword evidence="3" id="KW-0028">Amino-acid biosynthesis</keyword>
<evidence type="ECO:0000256" key="2">
    <source>
        <dbReference type="ARBA" id="ARBA00022576"/>
    </source>
</evidence>
<dbReference type="InterPro" id="IPR015424">
    <property type="entry name" value="PyrdxlP-dep_Trfase"/>
</dbReference>
<evidence type="ECO:0000313" key="8">
    <source>
        <dbReference type="EMBL" id="MEK9500367.1"/>
    </source>
</evidence>
<comment type="cofactor">
    <cofactor evidence="1">
        <name>pyridoxal 5'-phosphate</name>
        <dbReference type="ChEBI" id="CHEBI:597326"/>
    </cofactor>
</comment>
<evidence type="ECO:0000256" key="4">
    <source>
        <dbReference type="ARBA" id="ARBA00022679"/>
    </source>
</evidence>
<proteinExistence type="inferred from homology"/>
<dbReference type="InterPro" id="IPR050103">
    <property type="entry name" value="Class-III_PLP-dep_AT"/>
</dbReference>
<accession>A0ABU9E6M2</accession>
<evidence type="ECO:0000256" key="3">
    <source>
        <dbReference type="ARBA" id="ARBA00022605"/>
    </source>
</evidence>
<evidence type="ECO:0000256" key="7">
    <source>
        <dbReference type="RuleBase" id="RU003560"/>
    </source>
</evidence>
<dbReference type="Gene3D" id="3.40.640.10">
    <property type="entry name" value="Type I PLP-dependent aspartate aminotransferase-like (Major domain)"/>
    <property type="match status" value="1"/>
</dbReference>
<dbReference type="PIRSF" id="PIRSF000521">
    <property type="entry name" value="Transaminase_4ab_Lys_Orn"/>
    <property type="match status" value="1"/>
</dbReference>
<dbReference type="Gene3D" id="3.90.1150.10">
    <property type="entry name" value="Aspartate Aminotransferase, domain 1"/>
    <property type="match status" value="1"/>
</dbReference>
<keyword evidence="5 7" id="KW-0663">Pyridoxal phosphate</keyword>
<evidence type="ECO:0000256" key="1">
    <source>
        <dbReference type="ARBA" id="ARBA00001933"/>
    </source>
</evidence>
<comment type="similarity">
    <text evidence="7">Belongs to the class-III pyridoxal-phosphate-dependent aminotransferase family.</text>
</comment>
<dbReference type="RefSeq" id="WP_405275042.1">
    <property type="nucleotide sequence ID" value="NZ_CP144380.1"/>
</dbReference>